<reference evidence="2 3" key="1">
    <citation type="submission" date="2016-02" db="EMBL/GenBank/DDBJ databases">
        <title>Genome analysis of coral dinoflagellate symbionts highlights evolutionary adaptations to a symbiotic lifestyle.</title>
        <authorList>
            <person name="Aranda M."/>
            <person name="Li Y."/>
            <person name="Liew Y.J."/>
            <person name="Baumgarten S."/>
            <person name="Simakov O."/>
            <person name="Wilson M."/>
            <person name="Piel J."/>
            <person name="Ashoor H."/>
            <person name="Bougouffa S."/>
            <person name="Bajic V.B."/>
            <person name="Ryu T."/>
            <person name="Ravasi T."/>
            <person name="Bayer T."/>
            <person name="Micklem G."/>
            <person name="Kim H."/>
            <person name="Bhak J."/>
            <person name="Lajeunesse T.C."/>
            <person name="Voolstra C.R."/>
        </authorList>
    </citation>
    <scope>NUCLEOTIDE SEQUENCE [LARGE SCALE GENOMIC DNA]</scope>
    <source>
        <strain evidence="2 3">CCMP2467</strain>
    </source>
</reference>
<organism evidence="2 3">
    <name type="scientific">Symbiodinium microadriaticum</name>
    <name type="common">Dinoflagellate</name>
    <name type="synonym">Zooxanthella microadriatica</name>
    <dbReference type="NCBI Taxonomy" id="2951"/>
    <lineage>
        <taxon>Eukaryota</taxon>
        <taxon>Sar</taxon>
        <taxon>Alveolata</taxon>
        <taxon>Dinophyceae</taxon>
        <taxon>Suessiales</taxon>
        <taxon>Symbiodiniaceae</taxon>
        <taxon>Symbiodinium</taxon>
    </lineage>
</organism>
<dbReference type="OrthoDB" id="10392231at2759"/>
<feature type="region of interest" description="Disordered" evidence="1">
    <location>
        <begin position="115"/>
        <end position="154"/>
    </location>
</feature>
<feature type="compositionally biased region" description="Basic and acidic residues" evidence="1">
    <location>
        <begin position="27"/>
        <end position="37"/>
    </location>
</feature>
<feature type="compositionally biased region" description="Polar residues" evidence="1">
    <location>
        <begin position="143"/>
        <end position="154"/>
    </location>
</feature>
<dbReference type="EMBL" id="LSRX01000516">
    <property type="protein sequence ID" value="OLP95097.1"/>
    <property type="molecule type" value="Genomic_DNA"/>
</dbReference>
<sequence length="154" mass="16036">MKIGIAQEKRAGAPGEVAEANQATAEKSSEKTEKTVAADRALSRKATKVGGTPGNLPKSTAAAAAGAEGVEVHLGCDVCEFKIVVMMAVSQAVTCLMAMMTVKTTMMKVMAVDEADDDDDGDAGVLREDGGEDGKDDGDFWTATKSIPRNSKHM</sequence>
<evidence type="ECO:0000313" key="2">
    <source>
        <dbReference type="EMBL" id="OLP95097.1"/>
    </source>
</evidence>
<name>A0A1Q9DIT2_SYMMI</name>
<accession>A0A1Q9DIT2</accession>
<evidence type="ECO:0000256" key="1">
    <source>
        <dbReference type="SAM" id="MobiDB-lite"/>
    </source>
</evidence>
<feature type="region of interest" description="Disordered" evidence="1">
    <location>
        <begin position="1"/>
        <end position="37"/>
    </location>
</feature>
<evidence type="ECO:0000313" key="3">
    <source>
        <dbReference type="Proteomes" id="UP000186817"/>
    </source>
</evidence>
<proteinExistence type="predicted"/>
<protein>
    <submittedName>
        <fullName evidence="2">Uncharacterized protein</fullName>
    </submittedName>
</protein>
<dbReference type="AlphaFoldDB" id="A0A1Q9DIT2"/>
<keyword evidence="3" id="KW-1185">Reference proteome</keyword>
<gene>
    <name evidence="2" type="ORF">AK812_SmicGene22798</name>
</gene>
<comment type="caution">
    <text evidence="2">The sequence shown here is derived from an EMBL/GenBank/DDBJ whole genome shotgun (WGS) entry which is preliminary data.</text>
</comment>
<dbReference type="Proteomes" id="UP000186817">
    <property type="component" value="Unassembled WGS sequence"/>
</dbReference>